<dbReference type="EMBL" id="PSYR01000001">
    <property type="protein sequence ID" value="RCN58416.1"/>
    <property type="molecule type" value="Genomic_DNA"/>
</dbReference>
<feature type="transmembrane region" description="Helical" evidence="9">
    <location>
        <begin position="20"/>
        <end position="41"/>
    </location>
</feature>
<dbReference type="PANTHER" id="PTHR43840:SF15">
    <property type="entry name" value="MITOCHONDRIAL METAL TRANSPORTER 1-RELATED"/>
    <property type="match status" value="1"/>
</dbReference>
<keyword evidence="6" id="KW-0862">Zinc</keyword>
<dbReference type="Proteomes" id="UP000253250">
    <property type="component" value="Unassembled WGS sequence"/>
</dbReference>
<dbReference type="GO" id="GO:0006826">
    <property type="term" value="P:iron ion transport"/>
    <property type="evidence" value="ECO:0007669"/>
    <property type="project" value="UniProtKB-KW"/>
</dbReference>
<dbReference type="SUPFAM" id="SSF161111">
    <property type="entry name" value="Cation efflux protein transmembrane domain-like"/>
    <property type="match status" value="1"/>
</dbReference>
<keyword evidence="6" id="KW-0864">Zinc transport</keyword>
<evidence type="ECO:0000313" key="12">
    <source>
        <dbReference type="EMBL" id="RCN58416.1"/>
    </source>
</evidence>
<evidence type="ECO:0000256" key="3">
    <source>
        <dbReference type="ARBA" id="ARBA00022448"/>
    </source>
</evidence>
<sequence length="385" mass="41258">MTDKNAPQTRDEGGGERQRVVLRGLFINVVLATGQLVVGVFGRSAALVADGFHTLSDLLSDTLVLAAAHFGAQAADEDHPYGHARIETAGTFGLSLVLVGAGVGIALHAAAALSAPGHLARPDFLALAMALAAIGIKEGLFRYMRRAGSRLQSELLHANAWHYRTDVFSSIVVAVGVAGSMMGVRDLDSVAAIGVAILIVRMGAMLGWQAMRELVDTGLEAEKLERIRRVILSIDGVRTLHLLRTRRAGGRAFVDVHILVDGTISVSEGHQISEMVRVALMRHVSNIADVVVHIDSEDDEHAATNARLPLRAEILKRLDHYFAGIEAARAIDSVVLHYLCGRIAVELHLSLDLAPTAADARVLQEQFAQAAARDPQIASVEVCFR</sequence>
<keyword evidence="4" id="KW-0408">Iron</keyword>
<dbReference type="PANTHER" id="PTHR43840">
    <property type="entry name" value="MITOCHONDRIAL METAL TRANSPORTER 1-RELATED"/>
    <property type="match status" value="1"/>
</dbReference>
<proteinExistence type="inferred from homology"/>
<dbReference type="InterPro" id="IPR027469">
    <property type="entry name" value="Cation_efflux_TMD_sf"/>
</dbReference>
<dbReference type="GO" id="GO:0016020">
    <property type="term" value="C:membrane"/>
    <property type="evidence" value="ECO:0007669"/>
    <property type="project" value="UniProtKB-SubCell"/>
</dbReference>
<keyword evidence="13" id="KW-1185">Reference proteome</keyword>
<organism evidence="12 13">
    <name type="scientific">Acidiferrobacter thiooxydans</name>
    <dbReference type="NCBI Taxonomy" id="163359"/>
    <lineage>
        <taxon>Bacteria</taxon>
        <taxon>Pseudomonadati</taxon>
        <taxon>Pseudomonadota</taxon>
        <taxon>Gammaproteobacteria</taxon>
        <taxon>Acidiferrobacterales</taxon>
        <taxon>Acidiferrobacteraceae</taxon>
        <taxon>Acidiferrobacter</taxon>
    </lineage>
</organism>
<dbReference type="InterPro" id="IPR050291">
    <property type="entry name" value="CDF_Transporter"/>
</dbReference>
<dbReference type="InterPro" id="IPR036837">
    <property type="entry name" value="Cation_efflux_CTD_sf"/>
</dbReference>
<dbReference type="Gene3D" id="3.30.70.1350">
    <property type="entry name" value="Cation efflux protein, cytoplasmic domain"/>
    <property type="match status" value="1"/>
</dbReference>
<dbReference type="Pfam" id="PF01545">
    <property type="entry name" value="Cation_efflux"/>
    <property type="match status" value="1"/>
</dbReference>
<dbReference type="NCBIfam" id="TIGR01297">
    <property type="entry name" value="CDF"/>
    <property type="match status" value="1"/>
</dbReference>
<evidence type="ECO:0000256" key="2">
    <source>
        <dbReference type="ARBA" id="ARBA00010212"/>
    </source>
</evidence>
<dbReference type="GO" id="GO:0006829">
    <property type="term" value="P:zinc ion transport"/>
    <property type="evidence" value="ECO:0007669"/>
    <property type="project" value="UniProtKB-KW"/>
</dbReference>
<gene>
    <name evidence="12" type="ORF">C4900_01050</name>
</gene>
<feature type="transmembrane region" description="Helical" evidence="9">
    <location>
        <begin position="124"/>
        <end position="144"/>
    </location>
</feature>
<dbReference type="OrthoDB" id="9806522at2"/>
<reference evidence="12 13" key="1">
    <citation type="submission" date="2018-02" db="EMBL/GenBank/DDBJ databases">
        <title>Insights into the biology of acidophilic members of the Acidiferrobacteraceae family derived from comparative genomic analyses.</title>
        <authorList>
            <person name="Issotta F."/>
            <person name="Thyssen C."/>
            <person name="Mena C."/>
            <person name="Moya A."/>
            <person name="Bellenberg S."/>
            <person name="Sproer C."/>
            <person name="Covarrubias P.C."/>
            <person name="Sand W."/>
            <person name="Quatrini R."/>
            <person name="Vera M."/>
        </authorList>
    </citation>
    <scope>NUCLEOTIDE SEQUENCE [LARGE SCALE GENOMIC DNA]</scope>
    <source>
        <strain evidence="13">m-1</strain>
    </source>
</reference>
<feature type="transmembrane region" description="Helical" evidence="9">
    <location>
        <begin position="92"/>
        <end position="112"/>
    </location>
</feature>
<comment type="similarity">
    <text evidence="2">Belongs to the cation diffusion facilitator (CDF) transporter (TC 2.A.4) family. FieF subfamily.</text>
</comment>
<name>A0A368HGE4_9GAMM</name>
<keyword evidence="3" id="KW-0813">Transport</keyword>
<keyword evidence="6" id="KW-0406">Ion transport</keyword>
<evidence type="ECO:0000256" key="4">
    <source>
        <dbReference type="ARBA" id="ARBA00022496"/>
    </source>
</evidence>
<evidence type="ECO:0000259" key="11">
    <source>
        <dbReference type="Pfam" id="PF16916"/>
    </source>
</evidence>
<evidence type="ECO:0000256" key="8">
    <source>
        <dbReference type="ARBA" id="ARBA00023136"/>
    </source>
</evidence>
<evidence type="ECO:0000256" key="6">
    <source>
        <dbReference type="ARBA" id="ARBA00022906"/>
    </source>
</evidence>
<dbReference type="AlphaFoldDB" id="A0A368HGE4"/>
<keyword evidence="5 9" id="KW-0812">Transmembrane</keyword>
<evidence type="ECO:0000256" key="9">
    <source>
        <dbReference type="SAM" id="Phobius"/>
    </source>
</evidence>
<dbReference type="FunFam" id="1.20.1510.10:FF:000006">
    <property type="entry name" value="Divalent cation efflux transporter"/>
    <property type="match status" value="1"/>
</dbReference>
<dbReference type="InterPro" id="IPR002524">
    <property type="entry name" value="Cation_efflux"/>
</dbReference>
<evidence type="ECO:0000256" key="7">
    <source>
        <dbReference type="ARBA" id="ARBA00022989"/>
    </source>
</evidence>
<evidence type="ECO:0000256" key="1">
    <source>
        <dbReference type="ARBA" id="ARBA00004141"/>
    </source>
</evidence>
<accession>A0A368HGE4</accession>
<feature type="transmembrane region" description="Helical" evidence="9">
    <location>
        <begin position="190"/>
        <end position="208"/>
    </location>
</feature>
<evidence type="ECO:0000259" key="10">
    <source>
        <dbReference type="Pfam" id="PF01545"/>
    </source>
</evidence>
<feature type="domain" description="Cation efflux protein transmembrane" evidence="10">
    <location>
        <begin position="22"/>
        <end position="215"/>
    </location>
</feature>
<dbReference type="InterPro" id="IPR027470">
    <property type="entry name" value="Cation_efflux_CTD"/>
</dbReference>
<keyword evidence="4" id="KW-0410">Iron transport</keyword>
<dbReference type="RefSeq" id="WP_114282142.1">
    <property type="nucleotide sequence ID" value="NZ_PSYR01000001.1"/>
</dbReference>
<dbReference type="SUPFAM" id="SSF160240">
    <property type="entry name" value="Cation efflux protein cytoplasmic domain-like"/>
    <property type="match status" value="1"/>
</dbReference>
<feature type="domain" description="Cation efflux protein cytoplasmic" evidence="11">
    <location>
        <begin position="220"/>
        <end position="296"/>
    </location>
</feature>
<keyword evidence="8 9" id="KW-0472">Membrane</keyword>
<evidence type="ECO:0000313" key="13">
    <source>
        <dbReference type="Proteomes" id="UP000253250"/>
    </source>
</evidence>
<comment type="subcellular location">
    <subcellularLocation>
        <location evidence="1">Membrane</location>
        <topology evidence="1">Multi-pass membrane protein</topology>
    </subcellularLocation>
</comment>
<dbReference type="InterPro" id="IPR058533">
    <property type="entry name" value="Cation_efflux_TM"/>
</dbReference>
<dbReference type="Gene3D" id="1.20.1510.10">
    <property type="entry name" value="Cation efflux protein transmembrane domain"/>
    <property type="match status" value="1"/>
</dbReference>
<dbReference type="Pfam" id="PF16916">
    <property type="entry name" value="ZT_dimer"/>
    <property type="match status" value="1"/>
</dbReference>
<evidence type="ECO:0000256" key="5">
    <source>
        <dbReference type="ARBA" id="ARBA00022692"/>
    </source>
</evidence>
<feature type="transmembrane region" description="Helical" evidence="9">
    <location>
        <begin position="165"/>
        <end position="184"/>
    </location>
</feature>
<dbReference type="GO" id="GO:0008324">
    <property type="term" value="F:monoatomic cation transmembrane transporter activity"/>
    <property type="evidence" value="ECO:0007669"/>
    <property type="project" value="InterPro"/>
</dbReference>
<keyword evidence="7 9" id="KW-1133">Transmembrane helix</keyword>
<comment type="caution">
    <text evidence="12">The sequence shown here is derived from an EMBL/GenBank/DDBJ whole genome shotgun (WGS) entry which is preliminary data.</text>
</comment>
<protein>
    <submittedName>
        <fullName evidence="12">Cation-efflux pump</fullName>
    </submittedName>
</protein>